<dbReference type="Gene3D" id="3.80.10.10">
    <property type="entry name" value="Ribonuclease Inhibitor"/>
    <property type="match status" value="4"/>
</dbReference>
<dbReference type="GO" id="GO:0043531">
    <property type="term" value="F:ADP binding"/>
    <property type="evidence" value="ECO:0007669"/>
    <property type="project" value="InterPro"/>
</dbReference>
<dbReference type="Gene3D" id="1.20.5.4130">
    <property type="match status" value="1"/>
</dbReference>
<protein>
    <recommendedName>
        <fullName evidence="12">Disease resistance RPP13-like protein 1</fullName>
    </recommendedName>
</protein>
<dbReference type="PANTHER" id="PTHR36766">
    <property type="entry name" value="PLANT BROAD-SPECTRUM MILDEW RESISTANCE PROTEIN RPW8"/>
    <property type="match status" value="1"/>
</dbReference>
<evidence type="ECO:0000259" key="9">
    <source>
        <dbReference type="Pfam" id="PF25019"/>
    </source>
</evidence>
<evidence type="ECO:0000313" key="10">
    <source>
        <dbReference type="EMBL" id="KAK4592717.1"/>
    </source>
</evidence>
<proteinExistence type="predicted"/>
<dbReference type="Pfam" id="PF25019">
    <property type="entry name" value="LRR_R13L1-DRL21"/>
    <property type="match status" value="1"/>
</dbReference>
<evidence type="ECO:0000259" key="8">
    <source>
        <dbReference type="Pfam" id="PF23559"/>
    </source>
</evidence>
<dbReference type="Gene3D" id="3.40.50.300">
    <property type="entry name" value="P-loop containing nucleotide triphosphate hydrolases"/>
    <property type="match status" value="1"/>
</dbReference>
<dbReference type="Proteomes" id="UP001324115">
    <property type="component" value="Unassembled WGS sequence"/>
</dbReference>
<dbReference type="Pfam" id="PF18052">
    <property type="entry name" value="Rx_N"/>
    <property type="match status" value="1"/>
</dbReference>
<dbReference type="EMBL" id="JAXUIC010000004">
    <property type="protein sequence ID" value="KAK4592717.1"/>
    <property type="molecule type" value="Genomic_DNA"/>
</dbReference>
<evidence type="ECO:0000259" key="6">
    <source>
        <dbReference type="Pfam" id="PF00931"/>
    </source>
</evidence>
<reference evidence="10 11" key="1">
    <citation type="journal article" date="2023" name="G3 (Bethesda)">
        <title>A haplotype-resolved chromosome-scale genome for Quercus rubra L. provides insights into the genetics of adaptive traits for red oak species.</title>
        <authorList>
            <person name="Kapoor B."/>
            <person name="Jenkins J."/>
            <person name="Schmutz J."/>
            <person name="Zhebentyayeva T."/>
            <person name="Kuelheim C."/>
            <person name="Coggeshall M."/>
            <person name="Heim C."/>
            <person name="Lasky J.R."/>
            <person name="Leites L."/>
            <person name="Islam-Faridi N."/>
            <person name="Romero-Severson J."/>
            <person name="DeLeo V.L."/>
            <person name="Lucas S.M."/>
            <person name="Lazic D."/>
            <person name="Gailing O."/>
            <person name="Carlson J."/>
            <person name="Staton M."/>
        </authorList>
    </citation>
    <scope>NUCLEOTIDE SEQUENCE [LARGE SCALE GENOMIC DNA]</scope>
    <source>
        <strain evidence="10">Pseudo-F2</strain>
    </source>
</reference>
<evidence type="ECO:0000256" key="4">
    <source>
        <dbReference type="ARBA" id="ARBA00022821"/>
    </source>
</evidence>
<dbReference type="InterPro" id="IPR027417">
    <property type="entry name" value="P-loop_NTPase"/>
</dbReference>
<dbReference type="InterPro" id="IPR002182">
    <property type="entry name" value="NB-ARC"/>
</dbReference>
<feature type="domain" description="Disease resistance N-terminal" evidence="7">
    <location>
        <begin position="9"/>
        <end position="99"/>
    </location>
</feature>
<evidence type="ECO:0000256" key="5">
    <source>
        <dbReference type="ARBA" id="ARBA00022840"/>
    </source>
</evidence>
<feature type="domain" description="NB-ARC" evidence="6">
    <location>
        <begin position="177"/>
        <end position="346"/>
    </location>
</feature>
<keyword evidence="1" id="KW-0433">Leucine-rich repeat</keyword>
<dbReference type="InterPro" id="IPR042197">
    <property type="entry name" value="Apaf_helical"/>
</dbReference>
<dbReference type="SUPFAM" id="SSF52058">
    <property type="entry name" value="L domain-like"/>
    <property type="match status" value="3"/>
</dbReference>
<dbReference type="Pfam" id="PF23559">
    <property type="entry name" value="WHD_DRP"/>
    <property type="match status" value="1"/>
</dbReference>
<dbReference type="PRINTS" id="PR00364">
    <property type="entry name" value="DISEASERSIST"/>
</dbReference>
<dbReference type="InterPro" id="IPR001611">
    <property type="entry name" value="Leu-rich_rpt"/>
</dbReference>
<keyword evidence="11" id="KW-1185">Reference proteome</keyword>
<keyword evidence="5" id="KW-0067">ATP-binding</keyword>
<sequence>MSVIGEAALSGFFQVLFSKLTSPELLEFLNQDQVQADLKKWKTMLLKIRAVLDDAEEKQMTSQAVKIWLDELRDLAFDVEDVLDKFATEASQHKLNAEHSTSKEPMLIPACVSFNPSSVMFNTNMRSKIKEINTRLQESVTQKNYLELRYYDGGRTKTARLPTTSLVNEGHVYGRDEDKNAIVNLLLGPGSSDSQLSVIPILAMGGMGKTTLAQLVYNDHDVNRHFDMKAWVYVSDDFDIVRVTKAIIQSVTSEPYDVNDLDLLQVKLKNILFGKKFLFILDDVWNENYNNWTVLQRPFEFGALGSKVVVTTRNDGVSSLMGTTPSYKLKELSPNACLHVFTQHALGATDFSEHLELQEIGQKIIEMCKGLPLVAKELGGHLRTKHNHDQWKHVLYSNIRDIPEEKSAIIPTLRLSYQYLPSQLKRCFAYCSIFPKAYEFEERELVLLWMAEGLLQETEGNKQMEDLGSEYFLDLLGRQFFQQSSNHASRYVMHDLVNDLAQWAAGDVCYRLDDKLNANNQSKIPTKVRYFSYIPCFCDGIKRFEDFHEGMSLRTFLPLPERKVCYLPNHVSYHMLPQLKCLRVLSLSGYQIVELSSSIGDLKHLRYLNLSGTLITSLPESISSLYNMQTLILRRCFKLTRLPKKIGNLVNLRHLDTTDAYLIKEMPVGLKNLKSLQTLPEFVVGKDTGSKVGDLMNLKFLRKTLCISGLENVLNVEDARKADLNGKNLDVLVMKWGSVLNDLLDARVAIDVLDMLQPPTTVKELSIKGYVGARFPTWLGDPLFSKLVHLKMNSCEKCTSLPAIGQLPSLKDLVIIGMAGVRSVGSEFYGDGFFNPFRSLVRLCFEDMQEWQDWIPCGVKYEEFPCLHELSIIKCPKLQGKLPHHLLSLEKISIRKCEQLVVSIPNFPMLHEVEIVGCKEVISKTPVELSSLKSMVLSISDLTSLTEEFMQGSTKVEYVTIDDCKELTSLWQERLISLVTLDIRSCPRLVNISLPYTLRTMKIKNCNALKSLPMSSSMCIEYAYIDNCHSLTCISRGQLPPTLRRLHIKNCENLQVVLDEEEASSSSSLVGNEGNLYGNSISNESLLDHLEIRECSSLKCLSSKNQFPAALKNLFVYKCPELESVTKEFQNNASLEHFQICHCEKLKSLPEGLHRLCHLYVIKIWDCSSLVSFPDGGLLPTSLRKLSIENCEKLEALPTCSPNLTHLQELVICRCPSIISFTEEGYPTNLTSLWLSGVNICKQLFEWGIHRLTSLRDLNIMGGFPNLQSFPEAEEDGKTMMMMLLPISLTSLSIINFPNLVLLSKGFQHLSALEMLYIKDCPKLEYLPENGLPPSLLKLYIYRCPLLEQHCKKGKGREWFKIANIPRVEIDWRSVYEVEEEQE</sequence>
<keyword evidence="4" id="KW-0611">Plant defense</keyword>
<evidence type="ECO:0000256" key="2">
    <source>
        <dbReference type="ARBA" id="ARBA00022737"/>
    </source>
</evidence>
<organism evidence="10 11">
    <name type="scientific">Quercus rubra</name>
    <name type="common">Northern red oak</name>
    <name type="synonym">Quercus borealis</name>
    <dbReference type="NCBI Taxonomy" id="3512"/>
    <lineage>
        <taxon>Eukaryota</taxon>
        <taxon>Viridiplantae</taxon>
        <taxon>Streptophyta</taxon>
        <taxon>Embryophyta</taxon>
        <taxon>Tracheophyta</taxon>
        <taxon>Spermatophyta</taxon>
        <taxon>Magnoliopsida</taxon>
        <taxon>eudicotyledons</taxon>
        <taxon>Gunneridae</taxon>
        <taxon>Pentapetalae</taxon>
        <taxon>rosids</taxon>
        <taxon>fabids</taxon>
        <taxon>Fagales</taxon>
        <taxon>Fagaceae</taxon>
        <taxon>Quercus</taxon>
    </lineage>
</organism>
<dbReference type="Gene3D" id="1.10.10.10">
    <property type="entry name" value="Winged helix-like DNA-binding domain superfamily/Winged helix DNA-binding domain"/>
    <property type="match status" value="1"/>
</dbReference>
<gene>
    <name evidence="10" type="ORF">RGQ29_017020</name>
</gene>
<dbReference type="FunFam" id="1.10.10.10:FF:000322">
    <property type="entry name" value="Probable disease resistance protein At1g63360"/>
    <property type="match status" value="1"/>
</dbReference>
<dbReference type="PANTHER" id="PTHR36766:SF51">
    <property type="entry name" value="DISEASE RESISTANCE RPP13-LIKE PROTEIN 1"/>
    <property type="match status" value="1"/>
</dbReference>
<keyword evidence="3" id="KW-0547">Nucleotide-binding</keyword>
<keyword evidence="2" id="KW-0677">Repeat</keyword>
<dbReference type="InterPro" id="IPR032675">
    <property type="entry name" value="LRR_dom_sf"/>
</dbReference>
<feature type="domain" description="R13L1/DRL21-like LRR repeat region" evidence="9">
    <location>
        <begin position="693"/>
        <end position="818"/>
    </location>
</feature>
<evidence type="ECO:0000256" key="1">
    <source>
        <dbReference type="ARBA" id="ARBA00022614"/>
    </source>
</evidence>
<dbReference type="FunFam" id="3.40.50.300:FF:001091">
    <property type="entry name" value="Probable disease resistance protein At1g61300"/>
    <property type="match status" value="1"/>
</dbReference>
<dbReference type="PROSITE" id="PS51450">
    <property type="entry name" value="LRR"/>
    <property type="match status" value="1"/>
</dbReference>
<dbReference type="GO" id="GO:0005524">
    <property type="term" value="F:ATP binding"/>
    <property type="evidence" value="ECO:0007669"/>
    <property type="project" value="UniProtKB-KW"/>
</dbReference>
<dbReference type="GO" id="GO:0051707">
    <property type="term" value="P:response to other organism"/>
    <property type="evidence" value="ECO:0007669"/>
    <property type="project" value="UniProtKB-ARBA"/>
</dbReference>
<dbReference type="InterPro" id="IPR056789">
    <property type="entry name" value="LRR_R13L1-DRL21"/>
</dbReference>
<evidence type="ECO:0000259" key="7">
    <source>
        <dbReference type="Pfam" id="PF18052"/>
    </source>
</evidence>
<dbReference type="SUPFAM" id="SSF52540">
    <property type="entry name" value="P-loop containing nucleoside triphosphate hydrolases"/>
    <property type="match status" value="1"/>
</dbReference>
<dbReference type="Pfam" id="PF00931">
    <property type="entry name" value="NB-ARC"/>
    <property type="match status" value="1"/>
</dbReference>
<name>A0AAN7FFF0_QUERU</name>
<dbReference type="InterPro" id="IPR041118">
    <property type="entry name" value="Rx_N"/>
</dbReference>
<evidence type="ECO:0000313" key="11">
    <source>
        <dbReference type="Proteomes" id="UP001324115"/>
    </source>
</evidence>
<evidence type="ECO:0008006" key="12">
    <source>
        <dbReference type="Google" id="ProtNLM"/>
    </source>
</evidence>
<dbReference type="Gene3D" id="1.10.8.430">
    <property type="entry name" value="Helical domain of apoptotic protease-activating factors"/>
    <property type="match status" value="1"/>
</dbReference>
<feature type="domain" description="Disease resistance protein winged helix" evidence="8">
    <location>
        <begin position="433"/>
        <end position="501"/>
    </location>
</feature>
<dbReference type="InterPro" id="IPR036388">
    <property type="entry name" value="WH-like_DNA-bd_sf"/>
</dbReference>
<dbReference type="InterPro" id="IPR058922">
    <property type="entry name" value="WHD_DRP"/>
</dbReference>
<evidence type="ECO:0000256" key="3">
    <source>
        <dbReference type="ARBA" id="ARBA00022741"/>
    </source>
</evidence>
<dbReference type="GO" id="GO:0006952">
    <property type="term" value="P:defense response"/>
    <property type="evidence" value="ECO:0007669"/>
    <property type="project" value="UniProtKB-KW"/>
</dbReference>
<comment type="caution">
    <text evidence="10">The sequence shown here is derived from an EMBL/GenBank/DDBJ whole genome shotgun (WGS) entry which is preliminary data.</text>
</comment>
<accession>A0AAN7FFF0</accession>